<comment type="caution">
    <text evidence="2">The sequence shown here is derived from an EMBL/GenBank/DDBJ whole genome shotgun (WGS) entry which is preliminary data.</text>
</comment>
<dbReference type="EMBL" id="JACWZY010000020">
    <property type="protein sequence ID" value="MBD2703260.1"/>
    <property type="molecule type" value="Genomic_DNA"/>
</dbReference>
<evidence type="ECO:0000313" key="3">
    <source>
        <dbReference type="Proteomes" id="UP000598820"/>
    </source>
</evidence>
<dbReference type="RefSeq" id="WP_190889105.1">
    <property type="nucleotide sequence ID" value="NZ_JACWZY010000020.1"/>
</dbReference>
<keyword evidence="1" id="KW-0732">Signal</keyword>
<gene>
    <name evidence="2" type="ORF">IC229_21625</name>
</gene>
<reference evidence="2" key="1">
    <citation type="submission" date="2020-09" db="EMBL/GenBank/DDBJ databases">
        <authorList>
            <person name="Kim M.K."/>
        </authorList>
    </citation>
    <scope>NUCLEOTIDE SEQUENCE</scope>
    <source>
        <strain evidence="2">BT702</strain>
    </source>
</reference>
<evidence type="ECO:0000313" key="2">
    <source>
        <dbReference type="EMBL" id="MBD2703260.1"/>
    </source>
</evidence>
<sequence length="150" mass="16768">MRKSTLVLAGFLIITSAFWSCKSGDDVKEAENEVFALHDEVMPKMDDIMRLRKLLTQYVAAADSAKDSGSAAGTLRTSEEREQAGRLLLNLNVADSLMMGWMDHYNGDTLAKLSSDDALRYLTDQKEQITDVNTKVKTSIDQAMQFLQKK</sequence>
<organism evidence="2 3">
    <name type="scientific">Spirosoma profusum</name>
    <dbReference type="NCBI Taxonomy" id="2771354"/>
    <lineage>
        <taxon>Bacteria</taxon>
        <taxon>Pseudomonadati</taxon>
        <taxon>Bacteroidota</taxon>
        <taxon>Cytophagia</taxon>
        <taxon>Cytophagales</taxon>
        <taxon>Cytophagaceae</taxon>
        <taxon>Spirosoma</taxon>
    </lineage>
</organism>
<protein>
    <submittedName>
        <fullName evidence="2">Viral A-type inclusion protein</fullName>
    </submittedName>
</protein>
<feature type="chain" id="PRO_5037986403" evidence="1">
    <location>
        <begin position="20"/>
        <end position="150"/>
    </location>
</feature>
<proteinExistence type="predicted"/>
<feature type="signal peptide" evidence="1">
    <location>
        <begin position="1"/>
        <end position="19"/>
    </location>
</feature>
<accession>A0A927ATD8</accession>
<dbReference type="AlphaFoldDB" id="A0A927ATD8"/>
<dbReference type="Proteomes" id="UP000598820">
    <property type="component" value="Unassembled WGS sequence"/>
</dbReference>
<evidence type="ECO:0000256" key="1">
    <source>
        <dbReference type="SAM" id="SignalP"/>
    </source>
</evidence>
<keyword evidence="3" id="KW-1185">Reference proteome</keyword>
<name>A0A927ATD8_9BACT</name>